<proteinExistence type="predicted"/>
<dbReference type="Proteomes" id="UP000267268">
    <property type="component" value="Chromosome 1"/>
</dbReference>
<dbReference type="AlphaFoldDB" id="A0A3Q9FJS8"/>
<name>A0A3Q9FJS8_9BACT</name>
<evidence type="ECO:0000313" key="2">
    <source>
        <dbReference type="EMBL" id="AZQ61717.1"/>
    </source>
</evidence>
<dbReference type="InterPro" id="IPR025246">
    <property type="entry name" value="IS30-like_HTH"/>
</dbReference>
<keyword evidence="3" id="KW-1185">Reference proteome</keyword>
<reference evidence="2 3" key="1">
    <citation type="submission" date="2018-12" db="EMBL/GenBank/DDBJ databases">
        <title>Flammeovirga pectinis sp. nov., isolated from the gut of the Korean scallop, Patinopecten yessoensis.</title>
        <authorList>
            <person name="Bae J.-W."/>
            <person name="Jeong Y.-S."/>
            <person name="Kang W."/>
        </authorList>
    </citation>
    <scope>NUCLEOTIDE SEQUENCE [LARGE SCALE GENOMIC DNA]</scope>
    <source>
        <strain evidence="2 3">L12M1</strain>
    </source>
</reference>
<sequence length="185" mass="22201">MIMKNLTYHQRIQLEVAYAAKISVKGIAHLLEVATSTVYREIKRNSMPEGRYIAEYAQKLSIARKKLAGSTEKKSFIFHYKRKKYVLYADRRKIRWYSDAHRNDYIFSPYYKMRRMGPRKVYNKYYGFIVYHFMDNKPLYEFLYAHLQLKRKVRKARLLLKSTFQKFIFINPQTATISLPTTKAA</sequence>
<dbReference type="EMBL" id="CP034562">
    <property type="protein sequence ID" value="AZQ61717.1"/>
    <property type="molecule type" value="Genomic_DNA"/>
</dbReference>
<dbReference type="OrthoDB" id="979173at2"/>
<protein>
    <recommendedName>
        <fullName evidence="1">Transposase IS30-like HTH domain-containing protein</fullName>
    </recommendedName>
</protein>
<dbReference type="KEGG" id="fll:EI427_05555"/>
<accession>A0A3Q9FJS8</accession>
<gene>
    <name evidence="2" type="ORF">EI427_05555</name>
</gene>
<evidence type="ECO:0000313" key="3">
    <source>
        <dbReference type="Proteomes" id="UP000267268"/>
    </source>
</evidence>
<feature type="domain" description="Transposase IS30-like HTH" evidence="1">
    <location>
        <begin position="4"/>
        <end position="45"/>
    </location>
</feature>
<dbReference type="Pfam" id="PF13936">
    <property type="entry name" value="HTH_38"/>
    <property type="match status" value="1"/>
</dbReference>
<evidence type="ECO:0000259" key="1">
    <source>
        <dbReference type="Pfam" id="PF13936"/>
    </source>
</evidence>
<organism evidence="2 3">
    <name type="scientific">Flammeovirga pectinis</name>
    <dbReference type="NCBI Taxonomy" id="2494373"/>
    <lineage>
        <taxon>Bacteria</taxon>
        <taxon>Pseudomonadati</taxon>
        <taxon>Bacteroidota</taxon>
        <taxon>Cytophagia</taxon>
        <taxon>Cytophagales</taxon>
        <taxon>Flammeovirgaceae</taxon>
        <taxon>Flammeovirga</taxon>
    </lineage>
</organism>